<dbReference type="PANTHER" id="PTHR36766">
    <property type="entry name" value="PLANT BROAD-SPECTRUM MILDEW RESISTANCE PROTEIN RPW8"/>
    <property type="match status" value="1"/>
</dbReference>
<dbReference type="STRING" id="4540.A0A3L6TCE6"/>
<proteinExistence type="predicted"/>
<evidence type="ECO:0000313" key="3">
    <source>
        <dbReference type="Proteomes" id="UP000275267"/>
    </source>
</evidence>
<protein>
    <submittedName>
        <fullName evidence="2">Disease resistance protein RGA4</fullName>
    </submittedName>
</protein>
<accession>A0A3L6TCE6</accession>
<keyword evidence="3" id="KW-1185">Reference proteome</keyword>
<dbReference type="OrthoDB" id="695275at2759"/>
<dbReference type="InterPro" id="IPR032675">
    <property type="entry name" value="LRR_dom_sf"/>
</dbReference>
<name>A0A3L6TCE6_PANMI</name>
<reference evidence="3" key="1">
    <citation type="journal article" date="2019" name="Nat. Commun.">
        <title>The genome of broomcorn millet.</title>
        <authorList>
            <person name="Zou C."/>
            <person name="Miki D."/>
            <person name="Li D."/>
            <person name="Tang Q."/>
            <person name="Xiao L."/>
            <person name="Rajput S."/>
            <person name="Deng P."/>
            <person name="Jia W."/>
            <person name="Huang R."/>
            <person name="Zhang M."/>
            <person name="Sun Y."/>
            <person name="Hu J."/>
            <person name="Fu X."/>
            <person name="Schnable P.S."/>
            <person name="Li F."/>
            <person name="Zhang H."/>
            <person name="Feng B."/>
            <person name="Zhu X."/>
            <person name="Liu R."/>
            <person name="Schnable J.C."/>
            <person name="Zhu J.-K."/>
            <person name="Zhang H."/>
        </authorList>
    </citation>
    <scope>NUCLEOTIDE SEQUENCE [LARGE SCALE GENOMIC DNA]</scope>
</reference>
<dbReference type="PANTHER" id="PTHR36766:SF70">
    <property type="entry name" value="DISEASE RESISTANCE PROTEIN RGA4"/>
    <property type="match status" value="1"/>
</dbReference>
<evidence type="ECO:0000256" key="1">
    <source>
        <dbReference type="SAM" id="MobiDB-lite"/>
    </source>
</evidence>
<dbReference type="Gene3D" id="3.80.10.10">
    <property type="entry name" value="Ribonuclease Inhibitor"/>
    <property type="match status" value="1"/>
</dbReference>
<dbReference type="Proteomes" id="UP000275267">
    <property type="component" value="Unassembled WGS sequence"/>
</dbReference>
<gene>
    <name evidence="2" type="ORF">C2845_PM03G31100</name>
</gene>
<dbReference type="EMBL" id="PQIB02000002">
    <property type="protein sequence ID" value="RLN35208.1"/>
    <property type="molecule type" value="Genomic_DNA"/>
</dbReference>
<feature type="region of interest" description="Disordered" evidence="1">
    <location>
        <begin position="1"/>
        <end position="29"/>
    </location>
</feature>
<evidence type="ECO:0000313" key="2">
    <source>
        <dbReference type="EMBL" id="RLN35208.1"/>
    </source>
</evidence>
<comment type="caution">
    <text evidence="2">The sequence shown here is derived from an EMBL/GenBank/DDBJ whole genome shotgun (WGS) entry which is preliminary data.</text>
</comment>
<sequence>MLGFSKCSRGSATSHDEPDEENTSGRGVKCGACACLWPKTTPDDDEQEEDAGGRGALCGAVWPCGRATSALPRPPPTNQSDQAVHAGCMARIATAASNTINTVGKRLPCYPVSPVQNDDNSNVASPGCRFLCCARPNKAPQSEHVVQAPELKFDRVEMSRKMKEIVEQLEPLCAKETGEMPASPSPKLQSLVTDDVAGVLAAPICTLLSSSFTSLYLLPNEVERFTKEQDEPLQLLTSLQELDLSACNKLQCLPAGLQKLTNLKTLLIPGSPAIHSLHKDGLPGSLQVLEIRRGDILSLPKDSLPNSLRKLTIAGCSSILSLPKDGLPNSLQELVIIGCPSIRGLPKGGLPSSLRLLDVSYVNSGELRRQCRKLIGTIPIVRVILIPMFHLL</sequence>
<dbReference type="AlphaFoldDB" id="A0A3L6TCE6"/>
<organism evidence="2 3">
    <name type="scientific">Panicum miliaceum</name>
    <name type="common">Proso millet</name>
    <name type="synonym">Broomcorn millet</name>
    <dbReference type="NCBI Taxonomy" id="4540"/>
    <lineage>
        <taxon>Eukaryota</taxon>
        <taxon>Viridiplantae</taxon>
        <taxon>Streptophyta</taxon>
        <taxon>Embryophyta</taxon>
        <taxon>Tracheophyta</taxon>
        <taxon>Spermatophyta</taxon>
        <taxon>Magnoliopsida</taxon>
        <taxon>Liliopsida</taxon>
        <taxon>Poales</taxon>
        <taxon>Poaceae</taxon>
        <taxon>PACMAD clade</taxon>
        <taxon>Panicoideae</taxon>
        <taxon>Panicodae</taxon>
        <taxon>Paniceae</taxon>
        <taxon>Panicinae</taxon>
        <taxon>Panicum</taxon>
        <taxon>Panicum sect. Panicum</taxon>
    </lineage>
</organism>
<dbReference type="SUPFAM" id="SSF52058">
    <property type="entry name" value="L domain-like"/>
    <property type="match status" value="1"/>
</dbReference>